<name>A0AAJ5VUQ9_9HYPH</name>
<dbReference type="Pfam" id="PF00445">
    <property type="entry name" value="Ribonuclease_T2"/>
    <property type="match status" value="1"/>
</dbReference>
<evidence type="ECO:0000256" key="3">
    <source>
        <dbReference type="SAM" id="SignalP"/>
    </source>
</evidence>
<dbReference type="GO" id="GO:0006401">
    <property type="term" value="P:RNA catabolic process"/>
    <property type="evidence" value="ECO:0007669"/>
    <property type="project" value="TreeGrafter"/>
</dbReference>
<dbReference type="GO" id="GO:0003723">
    <property type="term" value="F:RNA binding"/>
    <property type="evidence" value="ECO:0007669"/>
    <property type="project" value="InterPro"/>
</dbReference>
<reference evidence="4" key="1">
    <citation type="submission" date="2023-03" db="EMBL/GenBank/DDBJ databases">
        <title>Andean soil-derived lignocellulolytic bacterial consortium as a source of novel taxa and putative plastic-active enzymes.</title>
        <authorList>
            <person name="Diaz-Garcia L."/>
            <person name="Chuvochina M."/>
            <person name="Feuerriegel G."/>
            <person name="Bunk B."/>
            <person name="Sproer C."/>
            <person name="Streit W.R."/>
            <person name="Rodriguez L.M."/>
            <person name="Overmann J."/>
            <person name="Jimenez D.J."/>
        </authorList>
    </citation>
    <scope>NUCLEOTIDE SEQUENCE</scope>
    <source>
        <strain evidence="4">MAG 4196</strain>
    </source>
</reference>
<gene>
    <name evidence="4" type="ORF">P0Y65_02940</name>
</gene>
<dbReference type="PROSITE" id="PS00531">
    <property type="entry name" value="RNASE_T2_2"/>
    <property type="match status" value="1"/>
</dbReference>
<dbReference type="GO" id="GO:0033897">
    <property type="term" value="F:ribonuclease T2 activity"/>
    <property type="evidence" value="ECO:0007669"/>
    <property type="project" value="InterPro"/>
</dbReference>
<proteinExistence type="inferred from homology"/>
<dbReference type="Proteomes" id="UP001217476">
    <property type="component" value="Chromosome"/>
</dbReference>
<evidence type="ECO:0000313" key="4">
    <source>
        <dbReference type="EMBL" id="WEK05231.1"/>
    </source>
</evidence>
<dbReference type="InterPro" id="IPR033130">
    <property type="entry name" value="RNase_T2_His_AS_2"/>
</dbReference>
<accession>A0AAJ5VUQ9</accession>
<dbReference type="InterPro" id="IPR001568">
    <property type="entry name" value="RNase_T2-like"/>
</dbReference>
<dbReference type="PROSITE" id="PS00530">
    <property type="entry name" value="RNASE_T2_1"/>
    <property type="match status" value="1"/>
</dbReference>
<dbReference type="InterPro" id="IPR036430">
    <property type="entry name" value="RNase_T2-like_sf"/>
</dbReference>
<organism evidence="4 5">
    <name type="scientific">Candidatus Devosia phytovorans</name>
    <dbReference type="NCBI Taxonomy" id="3121372"/>
    <lineage>
        <taxon>Bacteria</taxon>
        <taxon>Pseudomonadati</taxon>
        <taxon>Pseudomonadota</taxon>
        <taxon>Alphaproteobacteria</taxon>
        <taxon>Hyphomicrobiales</taxon>
        <taxon>Devosiaceae</taxon>
        <taxon>Devosia</taxon>
    </lineage>
</organism>
<sequence length="238" mass="25961">MRFMSAFALLGLLTAPTLAQERTQYVLAISWQPAFCETRPDRAECESQTVDRFDAGNFALHGLWPQPRSRDYCGVDAETVALDEQGDWDLLPEPDISDALRDELQILMPGTHSGLDRHEWITHGTCYDGDAEAYFGDSLDLLDAVNETVVRDLFASNIGKRLTQGQVRAAFDEAFGPGAGDRVRLSCVNDGNRRLIDELTIGLTGQPQGPDSFGRLILAARPTDGGCDGGMVDAVGLQ</sequence>
<dbReference type="CDD" id="cd01062">
    <property type="entry name" value="RNase_T2_prok"/>
    <property type="match status" value="1"/>
</dbReference>
<feature type="signal peptide" evidence="3">
    <location>
        <begin position="1"/>
        <end position="19"/>
    </location>
</feature>
<dbReference type="InterPro" id="IPR039378">
    <property type="entry name" value="RNase_T2_prok"/>
</dbReference>
<dbReference type="SUPFAM" id="SSF55895">
    <property type="entry name" value="Ribonuclease Rh-like"/>
    <property type="match status" value="1"/>
</dbReference>
<dbReference type="EMBL" id="CP119312">
    <property type="protein sequence ID" value="WEK05231.1"/>
    <property type="molecule type" value="Genomic_DNA"/>
</dbReference>
<dbReference type="InterPro" id="IPR018188">
    <property type="entry name" value="RNase_T2_His_AS_1"/>
</dbReference>
<dbReference type="AlphaFoldDB" id="A0AAJ5VUQ9"/>
<dbReference type="PANTHER" id="PTHR11240:SF22">
    <property type="entry name" value="RIBONUCLEASE T2"/>
    <property type="match status" value="1"/>
</dbReference>
<dbReference type="Gene3D" id="3.90.730.10">
    <property type="entry name" value="Ribonuclease T2-like"/>
    <property type="match status" value="1"/>
</dbReference>
<evidence type="ECO:0000313" key="5">
    <source>
        <dbReference type="Proteomes" id="UP001217476"/>
    </source>
</evidence>
<protein>
    <submittedName>
        <fullName evidence="4">Ribonuclease</fullName>
    </submittedName>
</protein>
<dbReference type="PANTHER" id="PTHR11240">
    <property type="entry name" value="RIBONUCLEASE T2"/>
    <property type="match status" value="1"/>
</dbReference>
<evidence type="ECO:0000256" key="1">
    <source>
        <dbReference type="ARBA" id="ARBA00007469"/>
    </source>
</evidence>
<comment type="similarity">
    <text evidence="1 2">Belongs to the RNase T2 family.</text>
</comment>
<evidence type="ECO:0000256" key="2">
    <source>
        <dbReference type="RuleBase" id="RU004328"/>
    </source>
</evidence>
<feature type="chain" id="PRO_5042462281" evidence="3">
    <location>
        <begin position="20"/>
        <end position="238"/>
    </location>
</feature>
<keyword evidence="3" id="KW-0732">Signal</keyword>